<dbReference type="InterPro" id="IPR018035">
    <property type="entry name" value="Flagellar_FliH/T3SS_HrpE"/>
</dbReference>
<keyword evidence="11" id="KW-1185">Reference proteome</keyword>
<protein>
    <recommendedName>
        <fullName evidence="3">Flagellar assembly protein FliH</fullName>
    </recommendedName>
</protein>
<accession>A0A517PLZ2</accession>
<evidence type="ECO:0000313" key="10">
    <source>
        <dbReference type="EMBL" id="QDT20387.1"/>
    </source>
</evidence>
<sequence>MAELETAKLLKAEAFRALGSKVAYSFNDIEKRCEDYIQKVRDQTRQMILDAQQEAEQIRQTAYQEGHQQGVTEAQMEQEQLVQTRAEQRASQMVQEQLGTVYPAMQQAVEALQHERVNWRQIWDKSAIEICLGIAEKVIRAELNAKPESVRPMMSEALKLASGTQQIRFHLNPVDVEHLGQNTRTFISNLTGCQSCEIIEDETISPGGCIVETQHGTIDATLETQLERISEELIIQNQE</sequence>
<dbReference type="GO" id="GO:0015031">
    <property type="term" value="P:protein transport"/>
    <property type="evidence" value="ECO:0007669"/>
    <property type="project" value="UniProtKB-KW"/>
</dbReference>
<feature type="domain" description="Flagellar assembly protein FliH/Type III secretion system HrpE" evidence="9">
    <location>
        <begin position="104"/>
        <end position="229"/>
    </location>
</feature>
<dbReference type="AlphaFoldDB" id="A0A517PLZ2"/>
<dbReference type="PANTHER" id="PTHR34982">
    <property type="entry name" value="YOP PROTEINS TRANSLOCATION PROTEIN L"/>
    <property type="match status" value="1"/>
</dbReference>
<evidence type="ECO:0000256" key="5">
    <source>
        <dbReference type="ARBA" id="ARBA00022795"/>
    </source>
</evidence>
<keyword evidence="10" id="KW-0966">Cell projection</keyword>
<dbReference type="SUPFAM" id="SSF160527">
    <property type="entry name" value="V-type ATPase subunit E-like"/>
    <property type="match status" value="1"/>
</dbReference>
<evidence type="ECO:0000256" key="7">
    <source>
        <dbReference type="ARBA" id="ARBA00023225"/>
    </source>
</evidence>
<evidence type="ECO:0000256" key="2">
    <source>
        <dbReference type="ARBA" id="ARBA00006602"/>
    </source>
</evidence>
<evidence type="ECO:0000259" key="9">
    <source>
        <dbReference type="Pfam" id="PF02108"/>
    </source>
</evidence>
<reference evidence="10 11" key="1">
    <citation type="submission" date="2019-02" db="EMBL/GenBank/DDBJ databases">
        <title>Deep-cultivation of Planctomycetes and their phenomic and genomic characterization uncovers novel biology.</title>
        <authorList>
            <person name="Wiegand S."/>
            <person name="Jogler M."/>
            <person name="Boedeker C."/>
            <person name="Pinto D."/>
            <person name="Vollmers J."/>
            <person name="Rivas-Marin E."/>
            <person name="Kohn T."/>
            <person name="Peeters S.H."/>
            <person name="Heuer A."/>
            <person name="Rast P."/>
            <person name="Oberbeckmann S."/>
            <person name="Bunk B."/>
            <person name="Jeske O."/>
            <person name="Meyerdierks A."/>
            <person name="Storesund J.E."/>
            <person name="Kallscheuer N."/>
            <person name="Luecker S."/>
            <person name="Lage O.M."/>
            <person name="Pohl T."/>
            <person name="Merkel B.J."/>
            <person name="Hornburger P."/>
            <person name="Mueller R.-W."/>
            <person name="Bruemmer F."/>
            <person name="Labrenz M."/>
            <person name="Spormann A.M."/>
            <person name="Op den Camp H."/>
            <person name="Overmann J."/>
            <person name="Amann R."/>
            <person name="Jetten M.S.M."/>
            <person name="Mascher T."/>
            <person name="Medema M.H."/>
            <person name="Devos D.P."/>
            <person name="Kaster A.-K."/>
            <person name="Ovreas L."/>
            <person name="Rohde M."/>
            <person name="Galperin M.Y."/>
            <person name="Jogler C."/>
        </authorList>
    </citation>
    <scope>NUCLEOTIDE SEQUENCE [LARGE SCALE GENOMIC DNA]</scope>
    <source>
        <strain evidence="10 11">HG66A1</strain>
    </source>
</reference>
<dbReference type="Proteomes" id="UP000320421">
    <property type="component" value="Chromosome"/>
</dbReference>
<name>A0A517PLZ2_9PLAN</name>
<keyword evidence="5" id="KW-1005">Bacterial flagellum biogenesis</keyword>
<keyword evidence="4" id="KW-0813">Transport</keyword>
<comment type="similarity">
    <text evidence="2">Belongs to the FliH family.</text>
</comment>
<dbReference type="EMBL" id="CP036266">
    <property type="protein sequence ID" value="QDT20387.1"/>
    <property type="molecule type" value="Genomic_DNA"/>
</dbReference>
<evidence type="ECO:0000256" key="6">
    <source>
        <dbReference type="ARBA" id="ARBA00022927"/>
    </source>
</evidence>
<dbReference type="OrthoDB" id="9152601at2"/>
<keyword evidence="6" id="KW-0653">Protein transport</keyword>
<feature type="coiled-coil region" evidence="8">
    <location>
        <begin position="26"/>
        <end position="61"/>
    </location>
</feature>
<evidence type="ECO:0000256" key="4">
    <source>
        <dbReference type="ARBA" id="ARBA00022448"/>
    </source>
</evidence>
<evidence type="ECO:0000256" key="1">
    <source>
        <dbReference type="ARBA" id="ARBA00003041"/>
    </source>
</evidence>
<gene>
    <name evidence="10" type="ORF">HG66A1_21730</name>
</gene>
<keyword evidence="7" id="KW-1006">Bacterial flagellum protein export</keyword>
<keyword evidence="8" id="KW-0175">Coiled coil</keyword>
<dbReference type="PANTHER" id="PTHR34982:SF1">
    <property type="entry name" value="FLAGELLAR ASSEMBLY PROTEIN FLIH"/>
    <property type="match status" value="1"/>
</dbReference>
<dbReference type="RefSeq" id="WP_145183127.1">
    <property type="nucleotide sequence ID" value="NZ_CP036266.1"/>
</dbReference>
<proteinExistence type="inferred from homology"/>
<evidence type="ECO:0000256" key="8">
    <source>
        <dbReference type="SAM" id="Coils"/>
    </source>
</evidence>
<keyword evidence="10" id="KW-0282">Flagellum</keyword>
<dbReference type="InterPro" id="IPR051472">
    <property type="entry name" value="T3SS_Stator/FliH"/>
</dbReference>
<comment type="function">
    <text evidence="1">Needed for flagellar regrowth and assembly.</text>
</comment>
<keyword evidence="10" id="KW-0969">Cilium</keyword>
<organism evidence="10 11">
    <name type="scientific">Gimesia chilikensis</name>
    <dbReference type="NCBI Taxonomy" id="2605989"/>
    <lineage>
        <taxon>Bacteria</taxon>
        <taxon>Pseudomonadati</taxon>
        <taxon>Planctomycetota</taxon>
        <taxon>Planctomycetia</taxon>
        <taxon>Planctomycetales</taxon>
        <taxon>Planctomycetaceae</taxon>
        <taxon>Gimesia</taxon>
    </lineage>
</organism>
<dbReference type="GO" id="GO:0005829">
    <property type="term" value="C:cytosol"/>
    <property type="evidence" value="ECO:0007669"/>
    <property type="project" value="TreeGrafter"/>
</dbReference>
<dbReference type="Pfam" id="PF02108">
    <property type="entry name" value="FliH"/>
    <property type="match status" value="1"/>
</dbReference>
<evidence type="ECO:0000256" key="3">
    <source>
        <dbReference type="ARBA" id="ARBA00016507"/>
    </source>
</evidence>
<dbReference type="GO" id="GO:0044781">
    <property type="term" value="P:bacterial-type flagellum organization"/>
    <property type="evidence" value="ECO:0007669"/>
    <property type="project" value="UniProtKB-KW"/>
</dbReference>
<evidence type="ECO:0000313" key="11">
    <source>
        <dbReference type="Proteomes" id="UP000320421"/>
    </source>
</evidence>